<gene>
    <name evidence="1" type="primary">LOC107821733</name>
</gene>
<dbReference type="PaxDb" id="4097-A0A1S4CRM4"/>
<dbReference type="Pfam" id="PF03087">
    <property type="entry name" value="BPS1"/>
    <property type="match status" value="2"/>
</dbReference>
<dbReference type="InterPro" id="IPR004320">
    <property type="entry name" value="BPS1_pln"/>
</dbReference>
<dbReference type="GO" id="GO:0048364">
    <property type="term" value="P:root development"/>
    <property type="evidence" value="ECO:0007669"/>
    <property type="project" value="InterPro"/>
</dbReference>
<proteinExistence type="predicted"/>
<dbReference type="STRING" id="4097.A0A1S4CRM4"/>
<protein>
    <submittedName>
        <fullName evidence="1">Uncharacterized protein</fullName>
    </submittedName>
</protein>
<accession>A0A1S4CRM4</accession>
<dbReference type="PANTHER" id="PTHR33070:SF120">
    <property type="entry name" value="EXPRESSED PROTEIN"/>
    <property type="match status" value="1"/>
</dbReference>
<name>A0A1S4CRM4_TOBAC</name>
<sequence>MATNHVRSTSLPTATHPLIASAVEQLQRLKSSELTSTSSHSTIFQRLDGLRKLYECVDDVLLLPINQQVLSLEKHAKLLEQVSDVSLNVVDTCSIVKDAFSQIKERKYFRDLLNHTEKNYTIVIDDSDLASSISLIKGVEEVSLTVLESTLSFISNPKMRSKASGLSLFSKLLKPKRVSCEGADISEVEKIDMELLLLIQSKQTDHSQMQSVLKKLETFESNIQELEDGLGTIFRYLLKTRVSLLNLLNH</sequence>
<dbReference type="RefSeq" id="XP_016503669.1">
    <property type="nucleotide sequence ID" value="XM_016648183.1"/>
</dbReference>
<dbReference type="GO" id="GO:0048367">
    <property type="term" value="P:shoot system development"/>
    <property type="evidence" value="ECO:0007669"/>
    <property type="project" value="InterPro"/>
</dbReference>
<dbReference type="PANTHER" id="PTHR33070">
    <property type="entry name" value="OS06G0725500 PROTEIN"/>
    <property type="match status" value="1"/>
</dbReference>
<organism evidence="1">
    <name type="scientific">Nicotiana tabacum</name>
    <name type="common">Common tobacco</name>
    <dbReference type="NCBI Taxonomy" id="4097"/>
    <lineage>
        <taxon>Eukaryota</taxon>
        <taxon>Viridiplantae</taxon>
        <taxon>Streptophyta</taxon>
        <taxon>Embryophyta</taxon>
        <taxon>Tracheophyta</taxon>
        <taxon>Spermatophyta</taxon>
        <taxon>Magnoliopsida</taxon>
        <taxon>eudicotyledons</taxon>
        <taxon>Gunneridae</taxon>
        <taxon>Pentapetalae</taxon>
        <taxon>asterids</taxon>
        <taxon>lamiids</taxon>
        <taxon>Solanales</taxon>
        <taxon>Solanaceae</taxon>
        <taxon>Nicotianoideae</taxon>
        <taxon>Nicotianeae</taxon>
        <taxon>Nicotiana</taxon>
    </lineage>
</organism>
<reference evidence="1" key="1">
    <citation type="submission" date="2025-08" db="UniProtKB">
        <authorList>
            <consortium name="RefSeq"/>
        </authorList>
    </citation>
    <scope>IDENTIFICATION</scope>
</reference>
<dbReference type="AlphaFoldDB" id="A0A1S4CRM4"/>
<dbReference type="OrthoDB" id="1701699at2759"/>
<dbReference type="OMA" id="SCEGADI"/>
<dbReference type="KEGG" id="nta:107821733"/>
<evidence type="ECO:0000313" key="1">
    <source>
        <dbReference type="RefSeq" id="XP_016503669.1"/>
    </source>
</evidence>